<evidence type="ECO:0008006" key="7">
    <source>
        <dbReference type="Google" id="ProtNLM"/>
    </source>
</evidence>
<feature type="repeat" description="ANK" evidence="3">
    <location>
        <begin position="130"/>
        <end position="162"/>
    </location>
</feature>
<evidence type="ECO:0000256" key="3">
    <source>
        <dbReference type="PROSITE-ProRule" id="PRU00023"/>
    </source>
</evidence>
<dbReference type="PANTHER" id="PTHR24198:SF188">
    <property type="entry name" value="ANKYRIN REPEAT DOMAIN 55"/>
    <property type="match status" value="1"/>
</dbReference>
<comment type="caution">
    <text evidence="5">The sequence shown here is derived from an EMBL/GenBank/DDBJ whole genome shotgun (WGS) entry which is preliminary data.</text>
</comment>
<feature type="region of interest" description="Disordered" evidence="4">
    <location>
        <begin position="589"/>
        <end position="630"/>
    </location>
</feature>
<dbReference type="AlphaFoldDB" id="A0ABD2XA28"/>
<feature type="compositionally biased region" description="Low complexity" evidence="4">
    <location>
        <begin position="540"/>
        <end position="550"/>
    </location>
</feature>
<dbReference type="PROSITE" id="PS50088">
    <property type="entry name" value="ANK_REPEAT"/>
    <property type="match status" value="5"/>
</dbReference>
<dbReference type="PROSITE" id="PS50297">
    <property type="entry name" value="ANK_REP_REGION"/>
    <property type="match status" value="3"/>
</dbReference>
<feature type="repeat" description="ANK" evidence="3">
    <location>
        <begin position="56"/>
        <end position="78"/>
    </location>
</feature>
<evidence type="ECO:0000256" key="1">
    <source>
        <dbReference type="ARBA" id="ARBA00022737"/>
    </source>
</evidence>
<dbReference type="PANTHER" id="PTHR24198">
    <property type="entry name" value="ANKYRIN REPEAT AND PROTEIN KINASE DOMAIN-CONTAINING PROTEIN"/>
    <property type="match status" value="1"/>
</dbReference>
<keyword evidence="6" id="KW-1185">Reference proteome</keyword>
<accession>A0ABD2XA28</accession>
<feature type="compositionally biased region" description="Basic and acidic residues" evidence="4">
    <location>
        <begin position="604"/>
        <end position="619"/>
    </location>
</feature>
<feature type="repeat" description="ANK" evidence="3">
    <location>
        <begin position="90"/>
        <end position="111"/>
    </location>
</feature>
<dbReference type="SUPFAM" id="SSF48403">
    <property type="entry name" value="Ankyrin repeat"/>
    <property type="match status" value="1"/>
</dbReference>
<evidence type="ECO:0000256" key="2">
    <source>
        <dbReference type="ARBA" id="ARBA00023043"/>
    </source>
</evidence>
<keyword evidence="2 3" id="KW-0040">ANK repeat</keyword>
<dbReference type="Proteomes" id="UP001627154">
    <property type="component" value="Unassembled WGS sequence"/>
</dbReference>
<dbReference type="InterPro" id="IPR036770">
    <property type="entry name" value="Ankyrin_rpt-contain_sf"/>
</dbReference>
<proteinExistence type="predicted"/>
<dbReference type="Pfam" id="PF12796">
    <property type="entry name" value="Ank_2"/>
    <property type="match status" value="2"/>
</dbReference>
<feature type="region of interest" description="Disordered" evidence="4">
    <location>
        <begin position="534"/>
        <end position="557"/>
    </location>
</feature>
<keyword evidence="1" id="KW-0677">Repeat</keyword>
<gene>
    <name evidence="5" type="ORF">TKK_004939</name>
</gene>
<evidence type="ECO:0000256" key="4">
    <source>
        <dbReference type="SAM" id="MobiDB-lite"/>
    </source>
</evidence>
<protein>
    <recommendedName>
        <fullName evidence="7">ANK_REP_REGION domain-containing protein</fullName>
    </recommendedName>
</protein>
<sequence length="630" mass="68835">MSTTTTFATAQQYQQQRQQQQKQLSRLCQAVLDGDSALVREYCELGDDVDEATGPLERTPLHLACRNNDLELARYLLEVAGARADPVSGDGLQALHIAVSHGNRRMVELLLLRQSTGGGGLGLSPPVKFMDRSPLYMAVDHDCYGIAEALLEAGARIDESRAGSCSLINLALRKGPAASRKWLALLTSYDCGGDDLDLVDAHELKTPLIRSIEEQDVALVSKLLSKGASPNLEAFSVEGYMSPLNLATHLGNEELASLLLEHGARTGANEALRHAAMHGKLGLVEMLLGRARADPASVNLDGCTALHLAVINEQPETVRALLRHQNGGPSAPSRSSNQQIPVLYCAVKTGRCDIVEMLLEHGYPVNEYVCQKITCLDYAIKTRSAAVIDTLMRHGAVFSSCSSLEKSFAVKNLALLRAQGGLKLGKEHRRRIAAHRELGRLFERCQRELEAMKVERIVQDDQTKTTTFYELLIANDDDQLMDMVRRCSASFPSVEECRERFPEYCDALLGNYERGRSRDELLGRAAEDFESTVVGPKLASSRSSSISSGGSDCGGGEQQRATIAAVRRIVSLLTDEDLRNLCLALGGRPPRQAAAEEEMDGVDDPARDDVDQQHRKDFIMNRSDQSIAAA</sequence>
<name>A0ABD2XA28_9HYME</name>
<organism evidence="5 6">
    <name type="scientific">Trichogramma kaykai</name>
    <dbReference type="NCBI Taxonomy" id="54128"/>
    <lineage>
        <taxon>Eukaryota</taxon>
        <taxon>Metazoa</taxon>
        <taxon>Ecdysozoa</taxon>
        <taxon>Arthropoda</taxon>
        <taxon>Hexapoda</taxon>
        <taxon>Insecta</taxon>
        <taxon>Pterygota</taxon>
        <taxon>Neoptera</taxon>
        <taxon>Endopterygota</taxon>
        <taxon>Hymenoptera</taxon>
        <taxon>Apocrita</taxon>
        <taxon>Proctotrupomorpha</taxon>
        <taxon>Chalcidoidea</taxon>
        <taxon>Trichogrammatidae</taxon>
        <taxon>Trichogramma</taxon>
    </lineage>
</organism>
<feature type="repeat" description="ANK" evidence="3">
    <location>
        <begin position="239"/>
        <end position="271"/>
    </location>
</feature>
<dbReference type="SMART" id="SM00248">
    <property type="entry name" value="ANK"/>
    <property type="match status" value="9"/>
</dbReference>
<evidence type="ECO:0000313" key="6">
    <source>
        <dbReference type="Proteomes" id="UP001627154"/>
    </source>
</evidence>
<evidence type="ECO:0000313" key="5">
    <source>
        <dbReference type="EMBL" id="KAL3401913.1"/>
    </source>
</evidence>
<feature type="repeat" description="ANK" evidence="3">
    <location>
        <begin position="301"/>
        <end position="324"/>
    </location>
</feature>
<reference evidence="5 6" key="1">
    <citation type="journal article" date="2024" name="bioRxiv">
        <title>A reference genome for Trichogramma kaykai: A tiny desert-dwelling parasitoid wasp with competing sex-ratio distorters.</title>
        <authorList>
            <person name="Culotta J."/>
            <person name="Lindsey A.R."/>
        </authorList>
    </citation>
    <scope>NUCLEOTIDE SEQUENCE [LARGE SCALE GENOMIC DNA]</scope>
    <source>
        <strain evidence="5 6">KSX58</strain>
    </source>
</reference>
<dbReference type="EMBL" id="JBJJXI010000041">
    <property type="protein sequence ID" value="KAL3401913.1"/>
    <property type="molecule type" value="Genomic_DNA"/>
</dbReference>
<dbReference type="Gene3D" id="1.25.40.20">
    <property type="entry name" value="Ankyrin repeat-containing domain"/>
    <property type="match status" value="3"/>
</dbReference>
<dbReference type="InterPro" id="IPR002110">
    <property type="entry name" value="Ankyrin_rpt"/>
</dbReference>